<reference evidence="2" key="1">
    <citation type="journal article" date="2014" name="Science">
        <title>Ancient hybridizations among the ancestral genomes of bread wheat.</title>
        <authorList>
            <consortium name="International Wheat Genome Sequencing Consortium,"/>
            <person name="Marcussen T."/>
            <person name="Sandve S.R."/>
            <person name="Heier L."/>
            <person name="Spannagl M."/>
            <person name="Pfeifer M."/>
            <person name="Jakobsen K.S."/>
            <person name="Wulff B.B."/>
            <person name="Steuernagel B."/>
            <person name="Mayer K.F."/>
            <person name="Olsen O.A."/>
        </authorList>
    </citation>
    <scope>NUCLEOTIDE SEQUENCE [LARGE SCALE GENOMIC DNA]</scope>
    <source>
        <strain evidence="2">cv. AL8/78</strain>
    </source>
</reference>
<evidence type="ECO:0000313" key="1">
    <source>
        <dbReference type="EnsemblPlants" id="AET5Gv20905100.3"/>
    </source>
</evidence>
<dbReference type="Gramene" id="AET5Gv20905100.3">
    <property type="protein sequence ID" value="AET5Gv20905100.3"/>
    <property type="gene ID" value="AET5Gv20905100"/>
</dbReference>
<accession>A0A453LSN8</accession>
<dbReference type="AlphaFoldDB" id="A0A453LSN8"/>
<keyword evidence="2" id="KW-1185">Reference proteome</keyword>
<reference evidence="1" key="5">
    <citation type="journal article" date="2021" name="G3 (Bethesda)">
        <title>Aegilops tauschii genome assembly Aet v5.0 features greater sequence contiguity and improved annotation.</title>
        <authorList>
            <person name="Wang L."/>
            <person name="Zhu T."/>
            <person name="Rodriguez J.C."/>
            <person name="Deal K.R."/>
            <person name="Dubcovsky J."/>
            <person name="McGuire P.E."/>
            <person name="Lux T."/>
            <person name="Spannagl M."/>
            <person name="Mayer K.F.X."/>
            <person name="Baldrich P."/>
            <person name="Meyers B.C."/>
            <person name="Huo N."/>
            <person name="Gu Y.Q."/>
            <person name="Zhou H."/>
            <person name="Devos K.M."/>
            <person name="Bennetzen J.L."/>
            <person name="Unver T."/>
            <person name="Budak H."/>
            <person name="Gulick P.J."/>
            <person name="Galiba G."/>
            <person name="Kalapos B."/>
            <person name="Nelson D.R."/>
            <person name="Li P."/>
            <person name="You F.M."/>
            <person name="Luo M.C."/>
            <person name="Dvorak J."/>
        </authorList>
    </citation>
    <scope>NUCLEOTIDE SEQUENCE [LARGE SCALE GENOMIC DNA]</scope>
    <source>
        <strain evidence="1">cv. AL8/78</strain>
    </source>
</reference>
<dbReference type="Proteomes" id="UP000015105">
    <property type="component" value="Chromosome 5D"/>
</dbReference>
<reference evidence="2" key="2">
    <citation type="journal article" date="2017" name="Nat. Plants">
        <title>The Aegilops tauschii genome reveals multiple impacts of transposons.</title>
        <authorList>
            <person name="Zhao G."/>
            <person name="Zou C."/>
            <person name="Li K."/>
            <person name="Wang K."/>
            <person name="Li T."/>
            <person name="Gao L."/>
            <person name="Zhang X."/>
            <person name="Wang H."/>
            <person name="Yang Z."/>
            <person name="Liu X."/>
            <person name="Jiang W."/>
            <person name="Mao L."/>
            <person name="Kong X."/>
            <person name="Jiao Y."/>
            <person name="Jia J."/>
        </authorList>
    </citation>
    <scope>NUCLEOTIDE SEQUENCE [LARGE SCALE GENOMIC DNA]</scope>
    <source>
        <strain evidence="2">cv. AL8/78</strain>
    </source>
</reference>
<proteinExistence type="predicted"/>
<reference evidence="1" key="4">
    <citation type="submission" date="2019-03" db="UniProtKB">
        <authorList>
            <consortium name="EnsemblPlants"/>
        </authorList>
    </citation>
    <scope>IDENTIFICATION</scope>
</reference>
<name>A0A453LSN8_AEGTS</name>
<evidence type="ECO:0000313" key="2">
    <source>
        <dbReference type="Proteomes" id="UP000015105"/>
    </source>
</evidence>
<reference evidence="1" key="3">
    <citation type="journal article" date="2017" name="Nature">
        <title>Genome sequence of the progenitor of the wheat D genome Aegilops tauschii.</title>
        <authorList>
            <person name="Luo M.C."/>
            <person name="Gu Y.Q."/>
            <person name="Puiu D."/>
            <person name="Wang H."/>
            <person name="Twardziok S.O."/>
            <person name="Deal K.R."/>
            <person name="Huo N."/>
            <person name="Zhu T."/>
            <person name="Wang L."/>
            <person name="Wang Y."/>
            <person name="McGuire P.E."/>
            <person name="Liu S."/>
            <person name="Long H."/>
            <person name="Ramasamy R.K."/>
            <person name="Rodriguez J.C."/>
            <person name="Van S.L."/>
            <person name="Yuan L."/>
            <person name="Wang Z."/>
            <person name="Xia Z."/>
            <person name="Xiao L."/>
            <person name="Anderson O.D."/>
            <person name="Ouyang S."/>
            <person name="Liang Y."/>
            <person name="Zimin A.V."/>
            <person name="Pertea G."/>
            <person name="Qi P."/>
            <person name="Bennetzen J.L."/>
            <person name="Dai X."/>
            <person name="Dawson M.W."/>
            <person name="Muller H.G."/>
            <person name="Kugler K."/>
            <person name="Rivarola-Duarte L."/>
            <person name="Spannagl M."/>
            <person name="Mayer K.F.X."/>
            <person name="Lu F.H."/>
            <person name="Bevan M.W."/>
            <person name="Leroy P."/>
            <person name="Li P."/>
            <person name="You F.M."/>
            <person name="Sun Q."/>
            <person name="Liu Z."/>
            <person name="Lyons E."/>
            <person name="Wicker T."/>
            <person name="Salzberg S.L."/>
            <person name="Devos K.M."/>
            <person name="Dvorak J."/>
        </authorList>
    </citation>
    <scope>NUCLEOTIDE SEQUENCE [LARGE SCALE GENOMIC DNA]</scope>
    <source>
        <strain evidence="1">cv. AL8/78</strain>
    </source>
</reference>
<protein>
    <submittedName>
        <fullName evidence="1">Uncharacterized protein</fullName>
    </submittedName>
</protein>
<sequence length="57" mass="6310">QYISYSLMDMPHGGACTLESRHLSPLAKACSSLLKLVPLFCPQFIPGVSYHIMNDMP</sequence>
<organism evidence="1 2">
    <name type="scientific">Aegilops tauschii subsp. strangulata</name>
    <name type="common">Goatgrass</name>
    <dbReference type="NCBI Taxonomy" id="200361"/>
    <lineage>
        <taxon>Eukaryota</taxon>
        <taxon>Viridiplantae</taxon>
        <taxon>Streptophyta</taxon>
        <taxon>Embryophyta</taxon>
        <taxon>Tracheophyta</taxon>
        <taxon>Spermatophyta</taxon>
        <taxon>Magnoliopsida</taxon>
        <taxon>Liliopsida</taxon>
        <taxon>Poales</taxon>
        <taxon>Poaceae</taxon>
        <taxon>BOP clade</taxon>
        <taxon>Pooideae</taxon>
        <taxon>Triticodae</taxon>
        <taxon>Triticeae</taxon>
        <taxon>Triticinae</taxon>
        <taxon>Aegilops</taxon>
    </lineage>
</organism>
<dbReference type="EnsemblPlants" id="AET5Gv20905100.3">
    <property type="protein sequence ID" value="AET5Gv20905100.3"/>
    <property type="gene ID" value="AET5Gv20905100"/>
</dbReference>